<accession>A0A821CG12</accession>
<evidence type="ECO:0000313" key="2">
    <source>
        <dbReference type="Proteomes" id="UP000663862"/>
    </source>
</evidence>
<dbReference type="Proteomes" id="UP000663862">
    <property type="component" value="Unassembled WGS sequence"/>
</dbReference>
<dbReference type="EMBL" id="CAJOBQ010003487">
    <property type="protein sequence ID" value="CAF4607906.1"/>
    <property type="molecule type" value="Genomic_DNA"/>
</dbReference>
<proteinExistence type="predicted"/>
<organism evidence="1 2">
    <name type="scientific">Rotaria socialis</name>
    <dbReference type="NCBI Taxonomy" id="392032"/>
    <lineage>
        <taxon>Eukaryota</taxon>
        <taxon>Metazoa</taxon>
        <taxon>Spiralia</taxon>
        <taxon>Gnathifera</taxon>
        <taxon>Rotifera</taxon>
        <taxon>Eurotatoria</taxon>
        <taxon>Bdelloidea</taxon>
        <taxon>Philodinida</taxon>
        <taxon>Philodinidae</taxon>
        <taxon>Rotaria</taxon>
    </lineage>
</organism>
<evidence type="ECO:0000313" key="1">
    <source>
        <dbReference type="EMBL" id="CAF4607906.1"/>
    </source>
</evidence>
<dbReference type="AlphaFoldDB" id="A0A821CG12"/>
<comment type="caution">
    <text evidence="1">The sequence shown here is derived from an EMBL/GenBank/DDBJ whole genome shotgun (WGS) entry which is preliminary data.</text>
</comment>
<name>A0A821CG12_9BILA</name>
<gene>
    <name evidence="1" type="ORF">TSG867_LOCUS28246</name>
</gene>
<reference evidence="1" key="1">
    <citation type="submission" date="2021-02" db="EMBL/GenBank/DDBJ databases">
        <authorList>
            <person name="Nowell W R."/>
        </authorList>
    </citation>
    <scope>NUCLEOTIDE SEQUENCE</scope>
</reference>
<sequence length="525" mass="60848">MYIGHWLSCFWRRNNDPSSNSSMVQSQSYPRNFFGSDVFHSKLNSSVNNCSSRFECFHSPSVDNNLIDDSSKLERAHSNVNLINIGFVTDGKNVLQINGVLKTLFLHRQSLDFLSIHIVAPKSNWSLIDGAFKTWYSMENGLGNSFNHTLYDSSECTSTADVFQPYFDGVYRIAFCKLVIPYLVNPFHVPYMLLLDFDIIVVSNHFTTDCWLQAIKKLEEHPYAIFSIAHQGSPKTKPRPFPMPYLEEYRAHFHFNNGVILFHIARIHELDQLVEHNTTVSVAYPAASGPRRWLRDFQQVALNYLKSRRTKHSLTQVLWNVYMVNRAHCFVHLNQACNFQPCAQHTYVHMLNDYIRFPNVIVIHLWRVCAKLDVIESSFNFIDFPIQSTHLSHSTSTVVCIITFFFYIIKDPPSLRSTIQVTTDKFVLYLDYDSITETTSINQALCTVISLYVIFELQFGTHNRIIHLLHGILLQEPVALTKQLRWTLKEWKFQIGKNERKQISQVVNITSTNNQTHTTQADKKF</sequence>
<protein>
    <submittedName>
        <fullName evidence="1">Uncharacterized protein</fullName>
    </submittedName>
</protein>